<feature type="region of interest" description="Disordered" evidence="1">
    <location>
        <begin position="818"/>
        <end position="866"/>
    </location>
</feature>
<sequence>MDPTVTLINNKSSTPSSLTNNNSISSLPRVSTNKSFERIKVGYEPFKLEGNDKVFSPIISNKDNSNTKKAQQKDNNNSDSLIEDDFSPNLDFLSQQSSNLPSSLFPTHTAGRKLSKISENTQLSTIQQSKLESKPLKPITTLSRSSSSDGSVSSKVSERDLSVSGEEKVGQEDSCLIKQTRRVYSHNRDPLSRILEEKDIKALVTEQPETIYNSEEGEQITSDISTISTNHFPNATPILSSNLNSSEHLSASTDVSSVLNPTSLSISVHSEKSILGDMYSTIKQGQSSVAITSSPSPTPIPDKYPNISSLKNVKEGRAGLLHREDKYPGPGAYFSHKSGPMGDLSGGLSPNKRPRFYTQNSQNRNERWPSPSIDSTRERMSGRKVMEGWPSSPRRMQLASPRFKSLTDLMEGPEGSEQQQESSACRVNPLSSPSHNTFKPSNDSVHPTTPVNSILNLNPICEEDSEEEDKEEKKEEEEDGVEKRQESRELEQKVIKEQEEILDSKNDEKDRFPKPGKFFGSNRTKNSRFLDLMSNEESSPIPPSVLSPQSFGRRQPMSLGRLTFNNNPKKLLNRENNSGTSLPQGTQTISEEDNDGEEDDVIEEQQAKAKGREKRMSGSFSSSLDGINEEEELDGLEEQKEQKESLPLPDFSKNGSNRKTRTLDIDLFSSKEKYVEESKSERKSPGARITARLFPSIQSRRTMPQLTVRTPLPMLSISETEDDEEEEEETEMSSDNASSRYPPSELSDILPSPATSMTPSVSSTPMTPVSGKSTSWRWPKRSFSPAREKNKELPNDDPSDHIGKVGSNIWAKKTLGQLRKYHQRQSPSILSKGFNLPSPLKEPTSPLQSPVSDISDSKKSPAVSIPEQPLETINEEEEDEEIGIWSSEEVDLTDSGIDEKKPSTPTSISSILNSNIIEEEPQGMKVSPEHLTVVGGMFVSRDSPNASTTSLTLRSNPSSSSLAKHNAKPLFETTFTISNITDKPLRYEILWPAFRFDVTPAYGVVKPQSVTLVKISVMHKHLSAGSKRDDSKKLMGILKGSEKDDDNRPLMGRTRLLVLCENNERKEVIVDIVQVKKKVKGEVEHVRSSSKNAKDEDGNFIRRFSKSSGKSFTRTVDDLIKAARARTRKQTKPEDRPRPTKNNSKGKSTAVGTANKVQSAPPLRRTSSKPPSRSSSPEGNIRNRVVRRKASSSSLRSRPNTPDRRNSTSPSPNTRSRTPDESKSIKQLPQRKNLLYVGAPGNISCSPTTIRETNHSVFRIQNPTNKPVTWHLTTATNPFLRRSESTSTSATTSATASASTSAQKINDEVFLIMKTSGFLRPGQTEKVVVSFRPVIVGTYHQSFMLEDSMNADGAGGLGGVSVRIQGEGKLDVSAPVRPDIKRNSGSRIKDFEVSETEVHIPATRVGKRRSVGIKIHNPSSQLIRIKCKVDLGNEASTALSIPLSSVQIKPRAFVLLPIRFQPKEEGEIRGMIKLQAVGRTEVNVDIVAEGVSDAPLEIS</sequence>
<feature type="compositionally biased region" description="Low complexity" evidence="1">
    <location>
        <begin position="1285"/>
        <end position="1300"/>
    </location>
</feature>
<evidence type="ECO:0000256" key="1">
    <source>
        <dbReference type="SAM" id="MobiDB-lite"/>
    </source>
</evidence>
<feature type="compositionally biased region" description="Basic and acidic residues" evidence="1">
    <location>
        <begin position="786"/>
        <end position="803"/>
    </location>
</feature>
<feature type="region of interest" description="Disordered" evidence="1">
    <location>
        <begin position="336"/>
        <end position="805"/>
    </location>
</feature>
<feature type="compositionally biased region" description="Acidic residues" evidence="1">
    <location>
        <begin position="719"/>
        <end position="732"/>
    </location>
</feature>
<feature type="region of interest" description="Disordered" evidence="1">
    <location>
        <begin position="1280"/>
        <end position="1300"/>
    </location>
</feature>
<feature type="domain" description="Cep192-like" evidence="2">
    <location>
        <begin position="1243"/>
        <end position="1346"/>
    </location>
</feature>
<name>A0A9N8ZRF3_FUNMO</name>
<accession>A0A9N8ZRF3</accession>
<protein>
    <submittedName>
        <fullName evidence="3">586_t:CDS:1</fullName>
    </submittedName>
</protein>
<feature type="compositionally biased region" description="Basic and acidic residues" evidence="1">
    <location>
        <begin position="375"/>
        <end position="386"/>
    </location>
</feature>
<keyword evidence="4" id="KW-1185">Reference proteome</keyword>
<evidence type="ECO:0000313" key="3">
    <source>
        <dbReference type="EMBL" id="CAG8504334.1"/>
    </source>
</evidence>
<feature type="compositionally biased region" description="Acidic residues" evidence="1">
    <location>
        <begin position="461"/>
        <end position="480"/>
    </location>
</feature>
<feature type="region of interest" description="Disordered" evidence="1">
    <location>
        <begin position="1123"/>
        <end position="1232"/>
    </location>
</feature>
<feature type="compositionally biased region" description="Polar residues" evidence="1">
    <location>
        <begin position="696"/>
        <end position="708"/>
    </location>
</feature>
<feature type="compositionally biased region" description="Basic and acidic residues" evidence="1">
    <location>
        <begin position="156"/>
        <end position="171"/>
    </location>
</feature>
<dbReference type="InterPro" id="IPR013783">
    <property type="entry name" value="Ig-like_fold"/>
</dbReference>
<feature type="compositionally biased region" description="Polar residues" evidence="1">
    <location>
        <begin position="1140"/>
        <end position="1158"/>
    </location>
</feature>
<evidence type="ECO:0000313" key="4">
    <source>
        <dbReference type="Proteomes" id="UP000789375"/>
    </source>
</evidence>
<feature type="region of interest" description="Disordered" evidence="1">
    <location>
        <begin position="289"/>
        <end position="308"/>
    </location>
</feature>
<feature type="compositionally biased region" description="Low complexity" evidence="1">
    <location>
        <begin position="1207"/>
        <end position="1216"/>
    </location>
</feature>
<dbReference type="Proteomes" id="UP000789375">
    <property type="component" value="Unassembled WGS sequence"/>
</dbReference>
<feature type="compositionally biased region" description="Basic and acidic residues" evidence="1">
    <location>
        <begin position="661"/>
        <end position="684"/>
    </location>
</feature>
<feature type="compositionally biased region" description="Polar residues" evidence="1">
    <location>
        <begin position="58"/>
        <end position="80"/>
    </location>
</feature>
<feature type="compositionally biased region" description="Polar residues" evidence="1">
    <location>
        <begin position="429"/>
        <end position="456"/>
    </location>
</feature>
<feature type="compositionally biased region" description="Acidic residues" evidence="1">
    <location>
        <begin position="590"/>
        <end position="603"/>
    </location>
</feature>
<proteinExistence type="predicted"/>
<dbReference type="EMBL" id="CAJVPP010000690">
    <property type="protein sequence ID" value="CAG8504334.1"/>
    <property type="molecule type" value="Genomic_DNA"/>
</dbReference>
<feature type="compositionally biased region" description="Polar residues" evidence="1">
    <location>
        <begin position="845"/>
        <end position="854"/>
    </location>
</feature>
<feature type="compositionally biased region" description="Polar residues" evidence="1">
    <location>
        <begin position="563"/>
        <end position="589"/>
    </location>
</feature>
<organism evidence="3 4">
    <name type="scientific">Funneliformis mosseae</name>
    <name type="common">Endomycorrhizal fungus</name>
    <name type="synonym">Glomus mosseae</name>
    <dbReference type="NCBI Taxonomy" id="27381"/>
    <lineage>
        <taxon>Eukaryota</taxon>
        <taxon>Fungi</taxon>
        <taxon>Fungi incertae sedis</taxon>
        <taxon>Mucoromycota</taxon>
        <taxon>Glomeromycotina</taxon>
        <taxon>Glomeromycetes</taxon>
        <taxon>Glomerales</taxon>
        <taxon>Glomeraceae</taxon>
        <taxon>Funneliformis</taxon>
    </lineage>
</organism>
<dbReference type="Gene3D" id="2.60.40.10">
    <property type="entry name" value="Immunoglobulins"/>
    <property type="match status" value="2"/>
</dbReference>
<dbReference type="InterPro" id="IPR054087">
    <property type="entry name" value="Cep192-like_D7"/>
</dbReference>
<evidence type="ECO:0000259" key="2">
    <source>
        <dbReference type="Pfam" id="PF22065"/>
    </source>
</evidence>
<dbReference type="Pfam" id="PF22065">
    <property type="entry name" value="Cep192_D7"/>
    <property type="match status" value="1"/>
</dbReference>
<feature type="compositionally biased region" description="Low complexity" evidence="1">
    <location>
        <begin position="9"/>
        <end position="28"/>
    </location>
</feature>
<feature type="region of interest" description="Disordered" evidence="1">
    <location>
        <begin position="125"/>
        <end position="172"/>
    </location>
</feature>
<feature type="compositionally biased region" description="Low complexity" evidence="1">
    <location>
        <begin position="143"/>
        <end position="155"/>
    </location>
</feature>
<comment type="caution">
    <text evidence="3">The sequence shown here is derived from an EMBL/GenBank/DDBJ whole genome shotgun (WGS) entry which is preliminary data.</text>
</comment>
<feature type="region of interest" description="Disordered" evidence="1">
    <location>
        <begin position="56"/>
        <end position="83"/>
    </location>
</feature>
<feature type="compositionally biased region" description="Low complexity" evidence="1">
    <location>
        <begin position="1161"/>
        <end position="1177"/>
    </location>
</feature>
<feature type="region of interest" description="Disordered" evidence="1">
    <location>
        <begin position="1"/>
        <end position="31"/>
    </location>
</feature>
<gene>
    <name evidence="3" type="ORF">FMOSSE_LOCUS4205</name>
</gene>
<feature type="compositionally biased region" description="Low complexity" evidence="1">
    <location>
        <begin position="751"/>
        <end position="770"/>
    </location>
</feature>
<feature type="compositionally biased region" description="Acidic residues" evidence="1">
    <location>
        <begin position="627"/>
        <end position="636"/>
    </location>
</feature>
<feature type="compositionally biased region" description="Basic and acidic residues" evidence="1">
    <location>
        <begin position="481"/>
        <end position="513"/>
    </location>
</feature>
<reference evidence="3" key="1">
    <citation type="submission" date="2021-06" db="EMBL/GenBank/DDBJ databases">
        <authorList>
            <person name="Kallberg Y."/>
            <person name="Tangrot J."/>
            <person name="Rosling A."/>
        </authorList>
    </citation>
    <scope>NUCLEOTIDE SEQUENCE</scope>
    <source>
        <strain evidence="3">87-6 pot B 2015</strain>
    </source>
</reference>